<reference evidence="4 5" key="1">
    <citation type="submission" date="2013-10" db="EMBL/GenBank/DDBJ databases">
        <title>Salinisphaera orenii MK-B5 Genome Sequencing.</title>
        <authorList>
            <person name="Lai Q."/>
            <person name="Li C."/>
            <person name="Shao Z."/>
        </authorList>
    </citation>
    <scope>NUCLEOTIDE SEQUENCE [LARGE SCALE GENOMIC DNA]</scope>
    <source>
        <strain evidence="4 5">MK-B5</strain>
    </source>
</reference>
<evidence type="ECO:0000313" key="5">
    <source>
        <dbReference type="Proteomes" id="UP000283993"/>
    </source>
</evidence>
<keyword evidence="2" id="KW-0812">Transmembrane</keyword>
<feature type="domain" description="DUF4340" evidence="3">
    <location>
        <begin position="73"/>
        <end position="216"/>
    </location>
</feature>
<sequence length="313" mass="33751">MAAPTPVMRARLLFNLALIAGVIALAGLWWATRPVPAPAPDTVSAIPADAIRRLEVHAGDDVIVLERGDAGRWRLVEPVAARADPARVAALLQLAAAEPERHLERDAVDPATTGMDDPPITVRFNDEAPIAVGGRGPSSGSRYVRTAHALLLVRLPDLAGRSLDWASWIDPAVLADDARPTRLTLPTLTLDRAATGGWRVQPAAADRGADYAQATVEAWRHARALAIEPADASRERTARVTLHFADRSERHLDVIQRTPELVLRDPQRGIDYHLAANQAEPLLEMRHPDTLGRSRAGALQPSAIPLNPDANGQ</sequence>
<dbReference type="InterPro" id="IPR025641">
    <property type="entry name" value="DUF4340"/>
</dbReference>
<evidence type="ECO:0000259" key="3">
    <source>
        <dbReference type="Pfam" id="PF14238"/>
    </source>
</evidence>
<dbReference type="Pfam" id="PF14238">
    <property type="entry name" value="DUF4340"/>
    <property type="match status" value="1"/>
</dbReference>
<keyword evidence="2" id="KW-0472">Membrane</keyword>
<protein>
    <recommendedName>
        <fullName evidence="3">DUF4340 domain-containing protein</fullName>
    </recommendedName>
</protein>
<accession>A0A423PVZ1</accession>
<proteinExistence type="predicted"/>
<keyword evidence="2" id="KW-1133">Transmembrane helix</keyword>
<gene>
    <name evidence="4" type="ORF">SAOR_02700</name>
</gene>
<comment type="caution">
    <text evidence="4">The sequence shown here is derived from an EMBL/GenBank/DDBJ whole genome shotgun (WGS) entry which is preliminary data.</text>
</comment>
<evidence type="ECO:0000256" key="1">
    <source>
        <dbReference type="SAM" id="MobiDB-lite"/>
    </source>
</evidence>
<evidence type="ECO:0000313" key="4">
    <source>
        <dbReference type="EMBL" id="ROO29754.1"/>
    </source>
</evidence>
<evidence type="ECO:0000256" key="2">
    <source>
        <dbReference type="SAM" id="Phobius"/>
    </source>
</evidence>
<dbReference type="EMBL" id="AYKH01000003">
    <property type="protein sequence ID" value="ROO29754.1"/>
    <property type="molecule type" value="Genomic_DNA"/>
</dbReference>
<dbReference type="Proteomes" id="UP000283993">
    <property type="component" value="Unassembled WGS sequence"/>
</dbReference>
<feature type="transmembrane region" description="Helical" evidence="2">
    <location>
        <begin position="12"/>
        <end position="31"/>
    </location>
</feature>
<organism evidence="4 5">
    <name type="scientific">Salinisphaera orenii MK-B5</name>
    <dbReference type="NCBI Taxonomy" id="856730"/>
    <lineage>
        <taxon>Bacteria</taxon>
        <taxon>Pseudomonadati</taxon>
        <taxon>Pseudomonadota</taxon>
        <taxon>Gammaproteobacteria</taxon>
        <taxon>Salinisphaerales</taxon>
        <taxon>Salinisphaeraceae</taxon>
        <taxon>Salinisphaera</taxon>
    </lineage>
</organism>
<dbReference type="AlphaFoldDB" id="A0A423PVZ1"/>
<feature type="region of interest" description="Disordered" evidence="1">
    <location>
        <begin position="292"/>
        <end position="313"/>
    </location>
</feature>
<keyword evidence="5" id="KW-1185">Reference proteome</keyword>
<name>A0A423PVZ1_9GAMM</name>